<dbReference type="Proteomes" id="UP001157134">
    <property type="component" value="Unassembled WGS sequence"/>
</dbReference>
<organism evidence="1 2">
    <name type="scientific">Thalassotalea loyana</name>
    <dbReference type="NCBI Taxonomy" id="280483"/>
    <lineage>
        <taxon>Bacteria</taxon>
        <taxon>Pseudomonadati</taxon>
        <taxon>Pseudomonadota</taxon>
        <taxon>Gammaproteobacteria</taxon>
        <taxon>Alteromonadales</taxon>
        <taxon>Colwelliaceae</taxon>
        <taxon>Thalassotalea</taxon>
    </lineage>
</organism>
<gene>
    <name evidence="1" type="ORF">tloyanaT_03760</name>
</gene>
<comment type="caution">
    <text evidence="1">The sequence shown here is derived from an EMBL/GenBank/DDBJ whole genome shotgun (WGS) entry which is preliminary data.</text>
</comment>
<protein>
    <submittedName>
        <fullName evidence="1">Uncharacterized protein</fullName>
    </submittedName>
</protein>
<name>A0ABQ6H9I5_9GAMM</name>
<dbReference type="EMBL" id="BSSV01000001">
    <property type="protein sequence ID" value="GLX84124.1"/>
    <property type="molecule type" value="Genomic_DNA"/>
</dbReference>
<evidence type="ECO:0000313" key="2">
    <source>
        <dbReference type="Proteomes" id="UP001157134"/>
    </source>
</evidence>
<proteinExistence type="predicted"/>
<keyword evidence="2" id="KW-1185">Reference proteome</keyword>
<sequence>MFANPFFMPVNKFIHRQRLLDQKSTTKTSHFVDIEQISFTIFRNY</sequence>
<accession>A0ABQ6H9I5</accession>
<reference evidence="1 2" key="1">
    <citation type="submission" date="2023-03" db="EMBL/GenBank/DDBJ databases">
        <title>Thalassotalea loyana LMG 22536T draft genome sequence.</title>
        <authorList>
            <person name="Sawabe T."/>
        </authorList>
    </citation>
    <scope>NUCLEOTIDE SEQUENCE [LARGE SCALE GENOMIC DNA]</scope>
    <source>
        <strain evidence="1 2">LMG 22536</strain>
    </source>
</reference>
<evidence type="ECO:0000313" key="1">
    <source>
        <dbReference type="EMBL" id="GLX84124.1"/>
    </source>
</evidence>